<feature type="binding site" evidence="2">
    <location>
        <position position="70"/>
    </location>
    <ligand>
        <name>S-adenosyl-L-methionine</name>
        <dbReference type="ChEBI" id="CHEBI:59789"/>
    </ligand>
</feature>
<organism evidence="5 6">
    <name type="scientific">Thalassotalea agarivorans</name>
    <name type="common">Thalassomonas agarivorans</name>
    <dbReference type="NCBI Taxonomy" id="349064"/>
    <lineage>
        <taxon>Bacteria</taxon>
        <taxon>Pseudomonadati</taxon>
        <taxon>Pseudomonadota</taxon>
        <taxon>Gammaproteobacteria</taxon>
        <taxon>Alteromonadales</taxon>
        <taxon>Colwelliaceae</taxon>
        <taxon>Thalassotalea</taxon>
    </lineage>
</organism>
<dbReference type="Pfam" id="PF21302">
    <property type="entry name" value="Zn_ribbon_RlmA"/>
    <property type="match status" value="1"/>
</dbReference>
<dbReference type="InterPro" id="IPR048647">
    <property type="entry name" value="RlmA_N"/>
</dbReference>
<dbReference type="InterPro" id="IPR052939">
    <property type="entry name" value="23S_rRNA_MeTrnsfrase_RlmA"/>
</dbReference>
<dbReference type="RefSeq" id="WP_093328976.1">
    <property type="nucleotide sequence ID" value="NZ_AP027363.1"/>
</dbReference>
<dbReference type="InterPro" id="IPR041698">
    <property type="entry name" value="Methyltransf_25"/>
</dbReference>
<name>A0A1I0DJI2_THASX</name>
<accession>A0A1I0DJI2</accession>
<protein>
    <submittedName>
        <fullName evidence="5">23S rRNA (Guanine745-N1)-methyltransferase</fullName>
    </submittedName>
</protein>
<feature type="binding site" evidence="1">
    <location>
        <position position="8"/>
    </location>
    <ligand>
        <name>Zn(2+)</name>
        <dbReference type="ChEBI" id="CHEBI:29105"/>
    </ligand>
</feature>
<dbReference type="GO" id="GO:0008168">
    <property type="term" value="F:methyltransferase activity"/>
    <property type="evidence" value="ECO:0007669"/>
    <property type="project" value="UniProtKB-KW"/>
</dbReference>
<dbReference type="STRING" id="349064.SAMN05660429_01534"/>
<dbReference type="Proteomes" id="UP000199308">
    <property type="component" value="Unassembled WGS sequence"/>
</dbReference>
<gene>
    <name evidence="5" type="ORF">SAMN05660429_01534</name>
</gene>
<dbReference type="Pfam" id="PF13649">
    <property type="entry name" value="Methyltransf_25"/>
    <property type="match status" value="1"/>
</dbReference>
<feature type="domain" description="Methyltransferase" evidence="3">
    <location>
        <begin position="90"/>
        <end position="168"/>
    </location>
</feature>
<dbReference type="Gene3D" id="3.40.50.150">
    <property type="entry name" value="Vaccinia Virus protein VP39"/>
    <property type="match status" value="1"/>
</dbReference>
<dbReference type="SUPFAM" id="SSF53335">
    <property type="entry name" value="S-adenosyl-L-methionine-dependent methyltransferases"/>
    <property type="match status" value="1"/>
</dbReference>
<evidence type="ECO:0000259" key="3">
    <source>
        <dbReference type="Pfam" id="PF13649"/>
    </source>
</evidence>
<feature type="binding site" evidence="2">
    <location>
        <position position="182"/>
    </location>
    <ligand>
        <name>S-adenosyl-L-methionine</name>
        <dbReference type="ChEBI" id="CHEBI:59789"/>
    </ligand>
</feature>
<feature type="binding site" evidence="2">
    <location>
        <begin position="97"/>
        <end position="98"/>
    </location>
    <ligand>
        <name>S-adenosyl-L-methionine</name>
        <dbReference type="ChEBI" id="CHEBI:59789"/>
    </ligand>
</feature>
<dbReference type="OrthoDB" id="108476at2"/>
<keyword evidence="6" id="KW-1185">Reference proteome</keyword>
<dbReference type="CDD" id="cd02440">
    <property type="entry name" value="AdoMet_MTases"/>
    <property type="match status" value="1"/>
</dbReference>
<dbReference type="PANTHER" id="PTHR43460">
    <property type="entry name" value="METHYLTRANSFERASE"/>
    <property type="match status" value="1"/>
</dbReference>
<evidence type="ECO:0000256" key="2">
    <source>
        <dbReference type="PIRSR" id="PIRSR018249-2"/>
    </source>
</evidence>
<feature type="binding site" evidence="1">
    <location>
        <position position="11"/>
    </location>
    <ligand>
        <name>Zn(2+)</name>
        <dbReference type="ChEBI" id="CHEBI:29105"/>
    </ligand>
</feature>
<dbReference type="InterPro" id="IPR016718">
    <property type="entry name" value="rRNA_m1G-MeTrfase_A_prd"/>
</dbReference>
<sequence length="269" mass="30369">MSTANYSCPLCAQPLTLQGTTFKCQQNHCFDRAKEGYVNLLPVQFKKSKAPGDNKAMVMARRAFLGNGYYQPLADKITQIASQHGPLTNVLDAGCGEGYYTQRHQALAEHVYGVDIAKEAIKLAAKTHKTCHFSVGTLSQLPFEAEHFDWIYSIYAPILEQEFTRVLRDKGHLLTVTPAKNHLAQLKQLIYRDAQPHDESKQPIDNLTLVHQETLSYTLHFDNSEDILNLLSMTPFAFKVTDALTTHIQGLSSFECEVDFLIRLYQKDC</sequence>
<dbReference type="InterPro" id="IPR029063">
    <property type="entry name" value="SAM-dependent_MTases_sf"/>
</dbReference>
<keyword evidence="1" id="KW-0479">Metal-binding</keyword>
<dbReference type="AlphaFoldDB" id="A0A1I0DJI2"/>
<dbReference type="NCBIfam" id="NF008300">
    <property type="entry name" value="PRK11088.1"/>
    <property type="match status" value="1"/>
</dbReference>
<evidence type="ECO:0000259" key="4">
    <source>
        <dbReference type="Pfam" id="PF21302"/>
    </source>
</evidence>
<feature type="binding site" evidence="1">
    <location>
        <position position="28"/>
    </location>
    <ligand>
        <name>Zn(2+)</name>
        <dbReference type="ChEBI" id="CHEBI:29105"/>
    </ligand>
</feature>
<evidence type="ECO:0000313" key="5">
    <source>
        <dbReference type="EMBL" id="SET32228.1"/>
    </source>
</evidence>
<keyword evidence="5" id="KW-0808">Transferase</keyword>
<reference evidence="5 6" key="1">
    <citation type="submission" date="2016-10" db="EMBL/GenBank/DDBJ databases">
        <authorList>
            <person name="de Groot N.N."/>
        </authorList>
    </citation>
    <scope>NUCLEOTIDE SEQUENCE [LARGE SCALE GENOMIC DNA]</scope>
    <source>
        <strain evidence="5 6">DSM 19706</strain>
    </source>
</reference>
<feature type="binding site" evidence="1">
    <location>
        <position position="24"/>
    </location>
    <ligand>
        <name>Zn(2+)</name>
        <dbReference type="ChEBI" id="CHEBI:29105"/>
    </ligand>
</feature>
<evidence type="ECO:0000313" key="6">
    <source>
        <dbReference type="Proteomes" id="UP000199308"/>
    </source>
</evidence>
<dbReference type="PANTHER" id="PTHR43460:SF1">
    <property type="entry name" value="METHYLTRANSFERASE TYPE 11 DOMAIN-CONTAINING PROTEIN"/>
    <property type="match status" value="1"/>
</dbReference>
<keyword evidence="5" id="KW-0489">Methyltransferase</keyword>
<keyword evidence="1" id="KW-0862">Zinc</keyword>
<proteinExistence type="predicted"/>
<dbReference type="GO" id="GO:0046872">
    <property type="term" value="F:metal ion binding"/>
    <property type="evidence" value="ECO:0007669"/>
    <property type="project" value="UniProtKB-KW"/>
</dbReference>
<keyword evidence="2" id="KW-0949">S-adenosyl-L-methionine</keyword>
<evidence type="ECO:0000256" key="1">
    <source>
        <dbReference type="PIRSR" id="PIRSR018249-1"/>
    </source>
</evidence>
<dbReference type="PIRSF" id="PIRSF018249">
    <property type="entry name" value="MyrA_prd"/>
    <property type="match status" value="1"/>
</dbReference>
<dbReference type="GO" id="GO:0032259">
    <property type="term" value="P:methylation"/>
    <property type="evidence" value="ECO:0007669"/>
    <property type="project" value="UniProtKB-KW"/>
</dbReference>
<feature type="domain" description="23S rRNA (guanine(745)-N(1))-methyltransferase N-terminal" evidence="4">
    <location>
        <begin position="6"/>
        <end position="49"/>
    </location>
</feature>
<dbReference type="EMBL" id="FOHK01000006">
    <property type="protein sequence ID" value="SET32228.1"/>
    <property type="molecule type" value="Genomic_DNA"/>
</dbReference>